<keyword evidence="2" id="KW-0472">Membrane</keyword>
<comment type="similarity">
    <text evidence="1 2">Belongs to the outer membrane factor (OMF) (TC 1.B.17) family.</text>
</comment>
<gene>
    <name evidence="4" type="primary">macC</name>
    <name evidence="4" type="ORF">GCM10011505_36070</name>
</gene>
<keyword evidence="2" id="KW-0812">Transmembrane</keyword>
<organism evidence="4 5">
    <name type="scientific">Tistrella bauzanensis</name>
    <dbReference type="NCBI Taxonomy" id="657419"/>
    <lineage>
        <taxon>Bacteria</taxon>
        <taxon>Pseudomonadati</taxon>
        <taxon>Pseudomonadota</taxon>
        <taxon>Alphaproteobacteria</taxon>
        <taxon>Geminicoccales</taxon>
        <taxon>Geminicoccaceae</taxon>
        <taxon>Tistrella</taxon>
    </lineage>
</organism>
<dbReference type="Pfam" id="PF02321">
    <property type="entry name" value="OEP"/>
    <property type="match status" value="2"/>
</dbReference>
<dbReference type="NCBIfam" id="TIGR01845">
    <property type="entry name" value="outer_NodT"/>
    <property type="match status" value="1"/>
</dbReference>
<keyword evidence="2" id="KW-1134">Transmembrane beta strand</keyword>
<keyword evidence="5" id="KW-1185">Reference proteome</keyword>
<dbReference type="PANTHER" id="PTHR30203">
    <property type="entry name" value="OUTER MEMBRANE CATION EFFLUX PROTEIN"/>
    <property type="match status" value="1"/>
</dbReference>
<evidence type="ECO:0000256" key="1">
    <source>
        <dbReference type="ARBA" id="ARBA00007613"/>
    </source>
</evidence>
<evidence type="ECO:0000313" key="4">
    <source>
        <dbReference type="EMBL" id="GGB51762.1"/>
    </source>
</evidence>
<keyword evidence="2" id="KW-0449">Lipoprotein</keyword>
<reference evidence="5" key="1">
    <citation type="journal article" date="2019" name="Int. J. Syst. Evol. Microbiol.">
        <title>The Global Catalogue of Microorganisms (GCM) 10K type strain sequencing project: providing services to taxonomists for standard genome sequencing and annotation.</title>
        <authorList>
            <consortium name="The Broad Institute Genomics Platform"/>
            <consortium name="The Broad Institute Genome Sequencing Center for Infectious Disease"/>
            <person name="Wu L."/>
            <person name="Ma J."/>
        </authorList>
    </citation>
    <scope>NUCLEOTIDE SEQUENCE [LARGE SCALE GENOMIC DNA]</scope>
    <source>
        <strain evidence="5">CGMCC 1.10188</strain>
    </source>
</reference>
<feature type="coiled-coil region" evidence="3">
    <location>
        <begin position="437"/>
        <end position="464"/>
    </location>
</feature>
<comment type="subcellular location">
    <subcellularLocation>
        <location evidence="2">Cell membrane</location>
        <topology evidence="2">Lipid-anchor</topology>
    </subcellularLocation>
</comment>
<dbReference type="InterPro" id="IPR003423">
    <property type="entry name" value="OMP_efflux"/>
</dbReference>
<accession>A0ABQ1ITR4</accession>
<proteinExistence type="inferred from homology"/>
<protein>
    <submittedName>
        <fullName evidence="4">RND transporter</fullName>
    </submittedName>
</protein>
<comment type="caution">
    <text evidence="4">The sequence shown here is derived from an EMBL/GenBank/DDBJ whole genome shotgun (WGS) entry which is preliminary data.</text>
</comment>
<dbReference type="SUPFAM" id="SSF56954">
    <property type="entry name" value="Outer membrane efflux proteins (OEP)"/>
    <property type="match status" value="1"/>
</dbReference>
<evidence type="ECO:0000313" key="5">
    <source>
        <dbReference type="Proteomes" id="UP000603352"/>
    </source>
</evidence>
<evidence type="ECO:0000256" key="2">
    <source>
        <dbReference type="RuleBase" id="RU362097"/>
    </source>
</evidence>
<keyword evidence="2" id="KW-0564">Palmitate</keyword>
<dbReference type="Gene3D" id="2.20.200.10">
    <property type="entry name" value="Outer membrane efflux proteins (OEP)"/>
    <property type="match status" value="1"/>
</dbReference>
<dbReference type="Proteomes" id="UP000603352">
    <property type="component" value="Unassembled WGS sequence"/>
</dbReference>
<dbReference type="InterPro" id="IPR010131">
    <property type="entry name" value="MdtP/NodT-like"/>
</dbReference>
<evidence type="ECO:0000256" key="3">
    <source>
        <dbReference type="SAM" id="Coils"/>
    </source>
</evidence>
<name>A0ABQ1ITR4_9PROT</name>
<dbReference type="Gene3D" id="1.20.1600.10">
    <property type="entry name" value="Outer membrane efflux proteins (OEP)"/>
    <property type="match status" value="1"/>
</dbReference>
<dbReference type="PANTHER" id="PTHR30203:SF32">
    <property type="entry name" value="CATION EFFLUX SYSTEM PROTEIN CUSC"/>
    <property type="match status" value="1"/>
</dbReference>
<dbReference type="EMBL" id="BMDZ01000048">
    <property type="protein sequence ID" value="GGB51762.1"/>
    <property type="molecule type" value="Genomic_DNA"/>
</dbReference>
<keyword evidence="3" id="KW-0175">Coiled coil</keyword>
<sequence length="473" mass="51126">MDGNMTTRHFRSFLAVLLATTLAGCGGLIDTDYARPAVTVPTHWAQGQPATGAAPTIDAAAVSADGWWRVFDDPALDALVTQALARNNDLAAAAIRVRRAQLQAGLAEDDLLPQFGSSSSVARDRRFGSDTSATSYSTDLTVSYELDLWGRLGRTFDAARFEALATEQDREATALTLTGTTADLYWTHVYLTQRLALADASLAYARRIADIVDVRYRAGAVSELDVYEARQTIESQEAARLLIIQQQVETDNALSILFDGPPAPVDLARDRLPDGALPAIPAGLPAAVLARRPDIKAAELRLRSNLADIDATRASYLPTLSLTGSVGGSSVALRDLLANPVASLGLDLALPFLNWNERDLNIRVSEAVFEESVTNFRQTLYAAFADTENALSAREQRAARAVRLQAALEAARAAEAIYETRYRTGAVTLQVWLDAQETRRTAELNLLENRLEELRAMITLYQALGGSAAPVAP</sequence>